<reference evidence="1 2" key="1">
    <citation type="journal article" date="2022" name="Hortic Res">
        <title>A haplotype resolved chromosomal level avocado genome allows analysis of novel avocado genes.</title>
        <authorList>
            <person name="Nath O."/>
            <person name="Fletcher S.J."/>
            <person name="Hayward A."/>
            <person name="Shaw L.M."/>
            <person name="Masouleh A.K."/>
            <person name="Furtado A."/>
            <person name="Henry R.J."/>
            <person name="Mitter N."/>
        </authorList>
    </citation>
    <scope>NUCLEOTIDE SEQUENCE [LARGE SCALE GENOMIC DNA]</scope>
    <source>
        <strain evidence="2">cv. Hass</strain>
    </source>
</reference>
<dbReference type="Proteomes" id="UP001234297">
    <property type="component" value="Chromosome 7"/>
</dbReference>
<comment type="caution">
    <text evidence="1">The sequence shown here is derived from an EMBL/GenBank/DDBJ whole genome shotgun (WGS) entry which is preliminary data.</text>
</comment>
<evidence type="ECO:0000313" key="2">
    <source>
        <dbReference type="Proteomes" id="UP001234297"/>
    </source>
</evidence>
<organism evidence="1 2">
    <name type="scientific">Persea americana</name>
    <name type="common">Avocado</name>
    <dbReference type="NCBI Taxonomy" id="3435"/>
    <lineage>
        <taxon>Eukaryota</taxon>
        <taxon>Viridiplantae</taxon>
        <taxon>Streptophyta</taxon>
        <taxon>Embryophyta</taxon>
        <taxon>Tracheophyta</taxon>
        <taxon>Spermatophyta</taxon>
        <taxon>Magnoliopsida</taxon>
        <taxon>Magnoliidae</taxon>
        <taxon>Laurales</taxon>
        <taxon>Lauraceae</taxon>
        <taxon>Persea</taxon>
    </lineage>
</organism>
<name>A0ACC2L8C1_PERAE</name>
<protein>
    <submittedName>
        <fullName evidence="1">Uncharacterized protein</fullName>
    </submittedName>
</protein>
<accession>A0ACC2L8C1</accession>
<proteinExistence type="predicted"/>
<dbReference type="EMBL" id="CM056815">
    <property type="protein sequence ID" value="KAJ8629602.1"/>
    <property type="molecule type" value="Genomic_DNA"/>
</dbReference>
<evidence type="ECO:0000313" key="1">
    <source>
        <dbReference type="EMBL" id="KAJ8629602.1"/>
    </source>
</evidence>
<keyword evidence="2" id="KW-1185">Reference proteome</keyword>
<sequence>MRPSRRAQRYLKMRYAKEEGISNHDHAIDFKSAVEGLHVLSSQELTKLLRDSESFTIQINTENGSLIQIDMERLAWSLPLHLVAVLVSPIEDDMNLRYLLCGIRLLHSLCCLASRHSRLEQILLEEVKVTEQILDLVFYLLVVLARYEQEIRIESYVPILHSTLVACSLHLLTGYISSQWQDLVHILLVHPKVDVFMDVTFDAIRVDIRFFQMKLSALNNEVLCKKYSPQGAERTALNLCQQCEASLQFLQSLCQQKMFRERLLRNKELCKNGGILSLARAVLKLNIPQHFNESITIVAAISRWKSKVLSILLQLCETESISYLDEVASSPRSMHLAKSVALEVLELLKAAFTREPKEHRVSIDKANPKGLVILNSMRLADIFSDDSNFRSFIMTNITQVLADILALPHDEFLGSWCSTDLPVMEEDATLEYDPYTVAGVVLVSLTEGPGTVLSSCSPLKETSVPCSFILSNTATISHARQRTSFLVKIIANLHCFNPKICEEQERDQFVNKFLECLQLEPSKSSIRYTLTSDAQKASTICENLCSLCNHAVSLIPTLLNEEDVQLLSEFFDQLQALVPSVRYDNSVQDPLVKAVLGIQENKFVDSFLGRQTSPGWDKFSDLVFGERSRPKVGTSFHHGHHKCSPTNDHQLSEDAQSTGGCGIAVGEARYFKDKSNSPNEEISKNSMLQEWFALKPHERKKLHRSNVEASPNEERQPRKRKRNIMNLKQIALIEKALLDEPEMQRNASLLQSWADKLSVHGSELTSSQLKNWLNNRKARLARAAREARAPSEGETAYPDKPCGSSVGHCYDSPESPVDDFYVPLPTSRSSNQSTSKYSSGGMIRTSSETEMPSSDFVDFAAQQMDGTSSRYAQCEPGQCVSLRDGEGKEVGRGKVYQVEGRWQGKSLEETGTCIVDIHELKVEKWTKVPHPSEAAGTAFDEAEAKHGVMRVAWDAHKIYLLSQ</sequence>
<gene>
    <name evidence="1" type="ORF">MRB53_022925</name>
</gene>